<protein>
    <submittedName>
        <fullName evidence="3">DUF3347 domain-containing protein</fullName>
    </submittedName>
</protein>
<accession>A0A7G9QKB8</accession>
<gene>
    <name evidence="3" type="ORF">H9L23_06810</name>
</gene>
<evidence type="ECO:0000313" key="4">
    <source>
        <dbReference type="Proteomes" id="UP000515806"/>
    </source>
</evidence>
<name>A0A7G9QKB8_9SPHI</name>
<keyword evidence="1" id="KW-0732">Signal</keyword>
<feature type="domain" description="DUF3347" evidence="2">
    <location>
        <begin position="43"/>
        <end position="133"/>
    </location>
</feature>
<dbReference type="InterPro" id="IPR021782">
    <property type="entry name" value="DUF3347"/>
</dbReference>
<proteinExistence type="predicted"/>
<dbReference type="EMBL" id="CP060723">
    <property type="protein sequence ID" value="QNN43793.1"/>
    <property type="molecule type" value="Genomic_DNA"/>
</dbReference>
<reference evidence="3 4" key="1">
    <citation type="submission" date="2020-08" db="EMBL/GenBank/DDBJ databases">
        <title>Genome sequence of Pedobacter roseus KACC 11594T.</title>
        <authorList>
            <person name="Hyun D.-W."/>
            <person name="Bae J.-W."/>
        </authorList>
    </citation>
    <scope>NUCLEOTIDE SEQUENCE [LARGE SCALE GENOMIC DNA]</scope>
    <source>
        <strain evidence="3 4">KACC 11594</strain>
    </source>
</reference>
<feature type="signal peptide" evidence="1">
    <location>
        <begin position="1"/>
        <end position="22"/>
    </location>
</feature>
<dbReference type="Proteomes" id="UP000515806">
    <property type="component" value="Chromosome"/>
</dbReference>
<dbReference type="Pfam" id="PF11827">
    <property type="entry name" value="DUF3347"/>
    <property type="match status" value="1"/>
</dbReference>
<feature type="chain" id="PRO_5028998008" evidence="1">
    <location>
        <begin position="23"/>
        <end position="180"/>
    </location>
</feature>
<dbReference type="KEGG" id="proe:H9L23_06810"/>
<evidence type="ECO:0000313" key="3">
    <source>
        <dbReference type="EMBL" id="QNN43793.1"/>
    </source>
</evidence>
<evidence type="ECO:0000256" key="1">
    <source>
        <dbReference type="SAM" id="SignalP"/>
    </source>
</evidence>
<organism evidence="3 4">
    <name type="scientific">Pedobacter roseus</name>
    <dbReference type="NCBI Taxonomy" id="336820"/>
    <lineage>
        <taxon>Bacteria</taxon>
        <taxon>Pseudomonadati</taxon>
        <taxon>Bacteroidota</taxon>
        <taxon>Sphingobacteriia</taxon>
        <taxon>Sphingobacteriales</taxon>
        <taxon>Sphingobacteriaceae</taxon>
        <taxon>Pedobacter</taxon>
    </lineage>
</organism>
<sequence length="180" mass="19882">MKTLIYSFAFSLLFISTYSANAAAKKVIILAEDQAPKNSPTAILDAYLKLKNALSTDNAQNAATAGNELVKAFKDFDQSKLTAAQRKTYTDIESDAKEHAEHIGLNAGKIAHQREHFDMLSKDIYDIAKLLGAGREIYVDRCPMYNKGKGAIWLSEVKDIKNPYFGKAMSTCGSIKETLH</sequence>
<dbReference type="AlphaFoldDB" id="A0A7G9QKB8"/>
<keyword evidence="4" id="KW-1185">Reference proteome</keyword>
<dbReference type="RefSeq" id="WP_187594256.1">
    <property type="nucleotide sequence ID" value="NZ_CP060723.1"/>
</dbReference>
<evidence type="ECO:0000259" key="2">
    <source>
        <dbReference type="Pfam" id="PF11827"/>
    </source>
</evidence>